<keyword evidence="3" id="KW-1185">Reference proteome</keyword>
<reference evidence="3" key="1">
    <citation type="submission" date="2019-07" db="EMBL/GenBank/DDBJ databases">
        <title>De Novo Assembly of kiwifruit Actinidia rufa.</title>
        <authorList>
            <person name="Sugita-Konishi S."/>
            <person name="Sato K."/>
            <person name="Mori E."/>
            <person name="Abe Y."/>
            <person name="Kisaki G."/>
            <person name="Hamano K."/>
            <person name="Suezawa K."/>
            <person name="Otani M."/>
            <person name="Fukuda T."/>
            <person name="Manabe T."/>
            <person name="Gomi K."/>
            <person name="Tabuchi M."/>
            <person name="Akimitsu K."/>
            <person name="Kataoka I."/>
        </authorList>
    </citation>
    <scope>NUCLEOTIDE SEQUENCE [LARGE SCALE GENOMIC DNA]</scope>
    <source>
        <strain evidence="3">cv. Fuchu</strain>
    </source>
</reference>
<proteinExistence type="predicted"/>
<feature type="region of interest" description="Disordered" evidence="1">
    <location>
        <begin position="30"/>
        <end position="56"/>
    </location>
</feature>
<protein>
    <submittedName>
        <fullName evidence="2">Uncharacterized protein</fullName>
    </submittedName>
</protein>
<dbReference type="OrthoDB" id="302966at2759"/>
<comment type="caution">
    <text evidence="2">The sequence shown here is derived from an EMBL/GenBank/DDBJ whole genome shotgun (WGS) entry which is preliminary data.</text>
</comment>
<accession>A0A7J0DFY8</accession>
<evidence type="ECO:0000256" key="1">
    <source>
        <dbReference type="SAM" id="MobiDB-lite"/>
    </source>
</evidence>
<sequence length="56" mass="6024">MDDFEGLTDVSTSSFATIISRAKACEGVDVPKMNDTSKKGKKPSRVLLSTAGGRRY</sequence>
<dbReference type="Proteomes" id="UP000585474">
    <property type="component" value="Unassembled WGS sequence"/>
</dbReference>
<gene>
    <name evidence="2" type="ORF">Acr_00g0033700</name>
</gene>
<dbReference type="AlphaFoldDB" id="A0A7J0DFY8"/>
<dbReference type="EMBL" id="BJWL01000211">
    <property type="protein sequence ID" value="GFS34381.1"/>
    <property type="molecule type" value="Genomic_DNA"/>
</dbReference>
<organism evidence="2 3">
    <name type="scientific">Actinidia rufa</name>
    <dbReference type="NCBI Taxonomy" id="165716"/>
    <lineage>
        <taxon>Eukaryota</taxon>
        <taxon>Viridiplantae</taxon>
        <taxon>Streptophyta</taxon>
        <taxon>Embryophyta</taxon>
        <taxon>Tracheophyta</taxon>
        <taxon>Spermatophyta</taxon>
        <taxon>Magnoliopsida</taxon>
        <taxon>eudicotyledons</taxon>
        <taxon>Gunneridae</taxon>
        <taxon>Pentapetalae</taxon>
        <taxon>asterids</taxon>
        <taxon>Ericales</taxon>
        <taxon>Actinidiaceae</taxon>
        <taxon>Actinidia</taxon>
    </lineage>
</organism>
<name>A0A7J0DFY8_9ERIC</name>
<evidence type="ECO:0000313" key="2">
    <source>
        <dbReference type="EMBL" id="GFS34381.1"/>
    </source>
</evidence>
<evidence type="ECO:0000313" key="3">
    <source>
        <dbReference type="Proteomes" id="UP000585474"/>
    </source>
</evidence>